<name>A0A7Z6Y7E9_PSESH</name>
<accession>A0A7Z6Y7E9</accession>
<sequence>MDLPLSVTVRECSSAQNKALASSTFAWNRIRPKVHPSSVLETYRRSVISMNRVSGSSSATWQAVNNLVEQVSERTTLSTTGYQTAMGRLNKPEKSDADALMTVRRAQQYTDSAKRTYISETLMNLADLQQRKIYRTNSGNLRGAIEMTPTQLTDCVRKCREEGFSNCDIQALEIGLHLRHKLGISDFTIYSNRKLSHNYVVIHPTNEFPKGAIVDSWTGQGVVELDFKTRLKFKHREENYSVNANMHEWIERYGQAHVID</sequence>
<comment type="caution">
    <text evidence="1">The sequence shown here is derived from an EMBL/GenBank/DDBJ whole genome shotgun (WGS) entry which is preliminary data.</text>
</comment>
<dbReference type="EMBL" id="RBUI01000144">
    <property type="protein sequence ID" value="RMU85012.1"/>
    <property type="molecule type" value="Genomic_DNA"/>
</dbReference>
<proteinExistence type="predicted"/>
<dbReference type="AlphaFoldDB" id="A0A7Z6Y7E9"/>
<dbReference type="Proteomes" id="UP000267078">
    <property type="component" value="Unassembled WGS sequence"/>
</dbReference>
<evidence type="ECO:0000313" key="2">
    <source>
        <dbReference type="Proteomes" id="UP000267078"/>
    </source>
</evidence>
<organism evidence="1 2">
    <name type="scientific">Pseudomonas savastanoi pv. phaseolicola</name>
    <name type="common">Pseudomonas syringae pv. phaseolicola</name>
    <dbReference type="NCBI Taxonomy" id="319"/>
    <lineage>
        <taxon>Bacteria</taxon>
        <taxon>Pseudomonadati</taxon>
        <taxon>Pseudomonadota</taxon>
        <taxon>Gammaproteobacteria</taxon>
        <taxon>Pseudomonadales</taxon>
        <taxon>Pseudomonadaceae</taxon>
        <taxon>Pseudomonas</taxon>
    </lineage>
</organism>
<gene>
    <name evidence="1" type="ORF">ALP21_101393</name>
</gene>
<reference evidence="1 2" key="1">
    <citation type="submission" date="2018-08" db="EMBL/GenBank/DDBJ databases">
        <title>Recombination of ecologically and evolutionarily significant loci maintains genetic cohesion in the Pseudomonas syringae species complex.</title>
        <authorList>
            <person name="Dillon M."/>
            <person name="Thakur S."/>
            <person name="Almeida R.N.D."/>
            <person name="Weir B.S."/>
            <person name="Guttman D.S."/>
        </authorList>
    </citation>
    <scope>NUCLEOTIDE SEQUENCE [LARGE SCALE GENOMIC DNA]</scope>
    <source>
        <strain evidence="1 2">1449B</strain>
    </source>
</reference>
<evidence type="ECO:0000313" key="1">
    <source>
        <dbReference type="EMBL" id="RMU85012.1"/>
    </source>
</evidence>
<protein>
    <submittedName>
        <fullName evidence="1">Type III effector HopE1</fullName>
    </submittedName>
</protein>